<organism evidence="1">
    <name type="scientific">Myoviridae sp. ctbwh6</name>
    <dbReference type="NCBI Taxonomy" id="2827611"/>
    <lineage>
        <taxon>Viruses</taxon>
        <taxon>Duplodnaviria</taxon>
        <taxon>Heunggongvirae</taxon>
        <taxon>Uroviricota</taxon>
        <taxon>Caudoviricetes</taxon>
    </lineage>
</organism>
<protein>
    <submittedName>
        <fullName evidence="1">Uncharacterized protein</fullName>
    </submittedName>
</protein>
<reference evidence="1" key="1">
    <citation type="journal article" date="2021" name="Proc. Natl. Acad. Sci. U.S.A.">
        <title>A Catalog of Tens of Thousands of Viruses from Human Metagenomes Reveals Hidden Associations with Chronic Diseases.</title>
        <authorList>
            <person name="Tisza M.J."/>
            <person name="Buck C.B."/>
        </authorList>
    </citation>
    <scope>NUCLEOTIDE SEQUENCE</scope>
    <source>
        <strain evidence="1">Ctbwh6</strain>
    </source>
</reference>
<name>A0A8S5LI97_9CAUD</name>
<evidence type="ECO:0000313" key="1">
    <source>
        <dbReference type="EMBL" id="DAD69608.1"/>
    </source>
</evidence>
<proteinExistence type="predicted"/>
<accession>A0A8S5LI97</accession>
<sequence length="57" mass="6355">MAEIQAVKKLLAEQFGIRTERELLEALAKTKKIDIGVFAAPTNRKDGRNDNQARCIA</sequence>
<dbReference type="EMBL" id="BK015852">
    <property type="protein sequence ID" value="DAD69608.1"/>
    <property type="molecule type" value="Genomic_DNA"/>
</dbReference>